<dbReference type="RefSeq" id="WP_079665394.1">
    <property type="nucleotide sequence ID" value="NZ_FUYZ01000001.1"/>
</dbReference>
<evidence type="ECO:0008006" key="4">
    <source>
        <dbReference type="Google" id="ProtNLM"/>
    </source>
</evidence>
<dbReference type="STRING" id="619805.SAMN05660477_00053"/>
<dbReference type="SUPFAM" id="SSF56935">
    <property type="entry name" value="Porins"/>
    <property type="match status" value="1"/>
</dbReference>
<evidence type="ECO:0000256" key="1">
    <source>
        <dbReference type="SAM" id="SignalP"/>
    </source>
</evidence>
<evidence type="ECO:0000313" key="3">
    <source>
        <dbReference type="Proteomes" id="UP000191112"/>
    </source>
</evidence>
<dbReference type="Gene3D" id="2.40.160.60">
    <property type="entry name" value="Outer membrane protein transport protein (OMPP1/FadL/TodX)"/>
    <property type="match status" value="1"/>
</dbReference>
<accession>A0A1T5CHQ7</accession>
<feature type="chain" id="PRO_5013273196" description="Long-chain fatty acid transport protein" evidence="1">
    <location>
        <begin position="20"/>
        <end position="476"/>
    </location>
</feature>
<keyword evidence="3" id="KW-1185">Reference proteome</keyword>
<dbReference type="AlphaFoldDB" id="A0A1T5CHQ7"/>
<sequence>MLKRTLLILTLPAAFYLQAQDISEIKNTTDVYNNNSINGTAKYVGMAGSMGALGGDISSVNVNPAGLGVNIASDLSLSLSTYSNKNTSTLGSASASNKVNKTDLGNASAIIAFDLSNLNSKWKFVNIGVSYNSTFLNDQVGTPGNSNIKIQKDLIDENNNPLVGNLSYQGHVYSRDGRSDKTNFTIGANYDNRIYLGAGINMSSISYTQDDYSFFHLDANNVTDSYEKQYTPYLEDSRGFSANFGIIGKINNQFRLGAAIETPTWWNVDRVYRDYAIANDGYTDTAEFSESRNLRTPFKATVSAAFVPNKNFAFNVDYIQGLSKPKYTTTSAVNSDLNAFYNENYKNSSEVRLGAEYRYEGLRVRAGYAFANNPFNNIMLSSYNNDGSIHDVNYSNLMLSKRNTLGVGLGYDFKAFYIDASYQNVSSEYDNPFLYGSANNGTGYYSNNFDINSPAYAVSKVKNQMNNLVFTLGWKF</sequence>
<keyword evidence="1" id="KW-0732">Signal</keyword>
<proteinExistence type="predicted"/>
<name>A0A1T5CHQ7_9FLAO</name>
<reference evidence="2 3" key="1">
    <citation type="submission" date="2017-02" db="EMBL/GenBank/DDBJ databases">
        <authorList>
            <person name="Peterson S.W."/>
        </authorList>
    </citation>
    <scope>NUCLEOTIDE SEQUENCE [LARGE SCALE GENOMIC DNA]</scope>
    <source>
        <strain evidence="2 3">DSM 22323</strain>
    </source>
</reference>
<organism evidence="2 3">
    <name type="scientific">Soonwooa buanensis</name>
    <dbReference type="NCBI Taxonomy" id="619805"/>
    <lineage>
        <taxon>Bacteria</taxon>
        <taxon>Pseudomonadati</taxon>
        <taxon>Bacteroidota</taxon>
        <taxon>Flavobacteriia</taxon>
        <taxon>Flavobacteriales</taxon>
        <taxon>Weeksellaceae</taxon>
        <taxon>Chryseobacterium group</taxon>
        <taxon>Soonwooa</taxon>
    </lineage>
</organism>
<gene>
    <name evidence="2" type="ORF">SAMN05660477_00053</name>
</gene>
<dbReference type="OrthoDB" id="9765571at2"/>
<dbReference type="EMBL" id="FUYZ01000001">
    <property type="protein sequence ID" value="SKB58660.1"/>
    <property type="molecule type" value="Genomic_DNA"/>
</dbReference>
<feature type="signal peptide" evidence="1">
    <location>
        <begin position="1"/>
        <end position="19"/>
    </location>
</feature>
<protein>
    <recommendedName>
        <fullName evidence="4">Long-chain fatty acid transport protein</fullName>
    </recommendedName>
</protein>
<evidence type="ECO:0000313" key="2">
    <source>
        <dbReference type="EMBL" id="SKB58660.1"/>
    </source>
</evidence>
<dbReference type="Proteomes" id="UP000191112">
    <property type="component" value="Unassembled WGS sequence"/>
</dbReference>